<name>A0A6L3SV35_9HYPH</name>
<sequence length="118" mass="12879">MSRRRARPAAPAALGIGLCLALLPGSAARAQPGGDVACARDLLVAQSMQRQAIDQLEQADGDDARNCRVWRRHVDTMRRVASVYGRCLSGTERIERLSQVQGSEKEFAGMLKTRCRGL</sequence>
<reference evidence="2 3" key="1">
    <citation type="submission" date="2019-09" db="EMBL/GenBank/DDBJ databases">
        <title>YIM 48816 draft genome.</title>
        <authorList>
            <person name="Jiang L."/>
        </authorList>
    </citation>
    <scope>NUCLEOTIDE SEQUENCE [LARGE SCALE GENOMIC DNA]</scope>
    <source>
        <strain evidence="2 3">YIM 48816</strain>
    </source>
</reference>
<gene>
    <name evidence="2" type="ORF">F6X53_18695</name>
</gene>
<dbReference type="OrthoDB" id="8480976at2"/>
<protein>
    <recommendedName>
        <fullName evidence="4">UrcA family protein</fullName>
    </recommendedName>
</protein>
<evidence type="ECO:0000256" key="1">
    <source>
        <dbReference type="SAM" id="SignalP"/>
    </source>
</evidence>
<dbReference type="AlphaFoldDB" id="A0A6L3SV35"/>
<dbReference type="Proteomes" id="UP000474159">
    <property type="component" value="Unassembled WGS sequence"/>
</dbReference>
<dbReference type="RefSeq" id="WP_151001702.1">
    <property type="nucleotide sequence ID" value="NZ_BPQY01000436.1"/>
</dbReference>
<evidence type="ECO:0000313" key="3">
    <source>
        <dbReference type="Proteomes" id="UP000474159"/>
    </source>
</evidence>
<accession>A0A6L3SV35</accession>
<evidence type="ECO:0000313" key="2">
    <source>
        <dbReference type="EMBL" id="KAB1077534.1"/>
    </source>
</evidence>
<comment type="caution">
    <text evidence="2">The sequence shown here is derived from an EMBL/GenBank/DDBJ whole genome shotgun (WGS) entry which is preliminary data.</text>
</comment>
<proteinExistence type="predicted"/>
<evidence type="ECO:0008006" key="4">
    <source>
        <dbReference type="Google" id="ProtNLM"/>
    </source>
</evidence>
<feature type="signal peptide" evidence="1">
    <location>
        <begin position="1"/>
        <end position="30"/>
    </location>
</feature>
<keyword evidence="1" id="KW-0732">Signal</keyword>
<feature type="chain" id="PRO_5027060923" description="UrcA family protein" evidence="1">
    <location>
        <begin position="31"/>
        <end position="118"/>
    </location>
</feature>
<organism evidence="2 3">
    <name type="scientific">Methylobacterium soli</name>
    <dbReference type="NCBI Taxonomy" id="553447"/>
    <lineage>
        <taxon>Bacteria</taxon>
        <taxon>Pseudomonadati</taxon>
        <taxon>Pseudomonadota</taxon>
        <taxon>Alphaproteobacteria</taxon>
        <taxon>Hyphomicrobiales</taxon>
        <taxon>Methylobacteriaceae</taxon>
        <taxon>Methylobacterium</taxon>
    </lineage>
</organism>
<dbReference type="EMBL" id="VZZK01000020">
    <property type="protein sequence ID" value="KAB1077534.1"/>
    <property type="molecule type" value="Genomic_DNA"/>
</dbReference>
<keyword evidence="3" id="KW-1185">Reference proteome</keyword>